<keyword evidence="1" id="KW-1133">Transmembrane helix</keyword>
<keyword evidence="1" id="KW-0812">Transmembrane</keyword>
<sequence length="212" mass="23359">MQCIRVTTPLTWLLSVFAIIIGFSNIAAGLECYTCKGINCQRPSKVNETTVCANKWDECVTIFSGLSVIERGCFTSIPEEHLKRCTDGPISKECHMCFGNLCNNRGAATCIHCSAKNNKECLEYHCPVPEGDNTYCYYRSLANGRSESGCLARLEDQLKCQQDNQCEMCLSTPDRACNGGMIPSTSSGVNQIFANSLFIIVIFVLCSLFAKL</sequence>
<organism evidence="3 4">
    <name type="scientific">Musca domestica</name>
    <name type="common">House fly</name>
    <dbReference type="NCBI Taxonomy" id="7370"/>
    <lineage>
        <taxon>Eukaryota</taxon>
        <taxon>Metazoa</taxon>
        <taxon>Ecdysozoa</taxon>
        <taxon>Arthropoda</taxon>
        <taxon>Hexapoda</taxon>
        <taxon>Insecta</taxon>
        <taxon>Pterygota</taxon>
        <taxon>Neoptera</taxon>
        <taxon>Endopterygota</taxon>
        <taxon>Diptera</taxon>
        <taxon>Brachycera</taxon>
        <taxon>Muscomorpha</taxon>
        <taxon>Muscoidea</taxon>
        <taxon>Muscidae</taxon>
        <taxon>Musca</taxon>
    </lineage>
</organism>
<evidence type="ECO:0000313" key="3">
    <source>
        <dbReference type="Proteomes" id="UP001652621"/>
    </source>
</evidence>
<dbReference type="InterPro" id="IPR045860">
    <property type="entry name" value="Snake_toxin-like_sf"/>
</dbReference>
<feature type="transmembrane region" description="Helical" evidence="1">
    <location>
        <begin position="192"/>
        <end position="210"/>
    </location>
</feature>
<accession>A0A9J7I6C7</accession>
<dbReference type="GeneID" id="101899145"/>
<evidence type="ECO:0000256" key="2">
    <source>
        <dbReference type="SAM" id="SignalP"/>
    </source>
</evidence>
<dbReference type="PANTHER" id="PTHR21721:SF26">
    <property type="entry name" value="DUF753 DOMAIN-CONTAINING PROTEIN-RELATED"/>
    <property type="match status" value="1"/>
</dbReference>
<evidence type="ECO:0000313" key="4">
    <source>
        <dbReference type="RefSeq" id="XP_005188811.2"/>
    </source>
</evidence>
<proteinExistence type="predicted"/>
<reference evidence="4" key="1">
    <citation type="submission" date="2025-08" db="UniProtKB">
        <authorList>
            <consortium name="RefSeq"/>
        </authorList>
    </citation>
    <scope>IDENTIFICATION</scope>
    <source>
        <strain evidence="4">Aabys</strain>
        <tissue evidence="4">Whole body</tissue>
    </source>
</reference>
<evidence type="ECO:0000256" key="1">
    <source>
        <dbReference type="SAM" id="Phobius"/>
    </source>
</evidence>
<keyword evidence="2" id="KW-0732">Signal</keyword>
<dbReference type="PANTHER" id="PTHR21721">
    <property type="entry name" value="GH09876P-RELATED"/>
    <property type="match status" value="1"/>
</dbReference>
<gene>
    <name evidence="4" type="primary">LOC101899145</name>
</gene>
<keyword evidence="3" id="KW-1185">Reference proteome</keyword>
<dbReference type="RefSeq" id="XP_005188811.2">
    <property type="nucleotide sequence ID" value="XM_005188754.3"/>
</dbReference>
<dbReference type="OrthoDB" id="7969794at2759"/>
<dbReference type="VEuPathDB" id="VectorBase:MDOA004579"/>
<dbReference type="Proteomes" id="UP001652621">
    <property type="component" value="Unplaced"/>
</dbReference>
<feature type="chain" id="PRO_5045469186" evidence="2">
    <location>
        <begin position="30"/>
        <end position="212"/>
    </location>
</feature>
<keyword evidence="1" id="KW-0472">Membrane</keyword>
<feature type="signal peptide" evidence="2">
    <location>
        <begin position="1"/>
        <end position="29"/>
    </location>
</feature>
<name>A0A9J7I6C7_MUSDO</name>
<protein>
    <submittedName>
        <fullName evidence="4">Uncharacterized protein LOC101899145</fullName>
    </submittedName>
</protein>
<dbReference type="SUPFAM" id="SSF57302">
    <property type="entry name" value="Snake toxin-like"/>
    <property type="match status" value="1"/>
</dbReference>
<dbReference type="VEuPathDB" id="VectorBase:MDOMA2_012087"/>